<dbReference type="InterPro" id="IPR007172">
    <property type="entry name" value="DUF374"/>
</dbReference>
<dbReference type="OrthoDB" id="9810508at2"/>
<sequence>MSYSRSQRVVLAVAPFVAAWVIRALGATLRYEDVAAPGVPPGGTIPGAKVYAFWHRSLLACAYYFRGQKIAILISRSFDGEIIARTVERLGFIAIRGSSTRGGSTALRQMVEHFKNGHQCAITADGPKGPPMIAKPGIVQVAELVDASYIGAFYALPKRAWVLKTWDSFVIPKPFSRVALTWPPLVMRSGEETLEELQVGVQAAMDEAVRLAEAWKAAD</sequence>
<evidence type="ECO:0000259" key="1">
    <source>
        <dbReference type="Pfam" id="PF04028"/>
    </source>
</evidence>
<dbReference type="EMBL" id="CP002480">
    <property type="protein sequence ID" value="ADW67799.1"/>
    <property type="molecule type" value="Genomic_DNA"/>
</dbReference>
<organism evidence="3">
    <name type="scientific">Granulicella tundricola (strain ATCC BAA-1859 / DSM 23138 / MP5ACTX9)</name>
    <dbReference type="NCBI Taxonomy" id="1198114"/>
    <lineage>
        <taxon>Bacteria</taxon>
        <taxon>Pseudomonadati</taxon>
        <taxon>Acidobacteriota</taxon>
        <taxon>Terriglobia</taxon>
        <taxon>Terriglobales</taxon>
        <taxon>Acidobacteriaceae</taxon>
        <taxon>Granulicella</taxon>
    </lineage>
</organism>
<proteinExistence type="predicted"/>
<dbReference type="PaxDb" id="1198114-AciX9_0729"/>
<protein>
    <recommendedName>
        <fullName evidence="1">DUF374 domain-containing protein</fullName>
    </recommendedName>
</protein>
<gene>
    <name evidence="2" type="ordered locus">AciX9_0729</name>
</gene>
<evidence type="ECO:0000313" key="3">
    <source>
        <dbReference type="Proteomes" id="UP000000343"/>
    </source>
</evidence>
<dbReference type="HOGENOM" id="CLU_086327_1_0_0"/>
<dbReference type="RefSeq" id="WP_013579125.1">
    <property type="nucleotide sequence ID" value="NC_015064.1"/>
</dbReference>
<feature type="domain" description="DUF374" evidence="1">
    <location>
        <begin position="63"/>
        <end position="130"/>
    </location>
</feature>
<dbReference type="KEGG" id="acm:AciX9_0729"/>
<name>E8X0D5_GRATM</name>
<keyword evidence="3" id="KW-1185">Reference proteome</keyword>
<dbReference type="Pfam" id="PF04028">
    <property type="entry name" value="DUF374"/>
    <property type="match status" value="1"/>
</dbReference>
<reference evidence="3" key="1">
    <citation type="submission" date="2011-01" db="EMBL/GenBank/DDBJ databases">
        <title>Complete sequence of chromosome of Acidobacterium sp. MP5ACTX9.</title>
        <authorList>
            <consortium name="US DOE Joint Genome Institute"/>
            <person name="Lucas S."/>
            <person name="Copeland A."/>
            <person name="Lapidus A."/>
            <person name="Cheng J.-F."/>
            <person name="Goodwin L."/>
            <person name="Pitluck S."/>
            <person name="Teshima H."/>
            <person name="Detter J.C."/>
            <person name="Han C."/>
            <person name="Tapia R."/>
            <person name="Land M."/>
            <person name="Hauser L."/>
            <person name="Kyrpides N."/>
            <person name="Ivanova N."/>
            <person name="Ovchinnikova G."/>
            <person name="Pagani I."/>
            <person name="Rawat S.R."/>
            <person name="Mannisto M."/>
            <person name="Haggblom M.M."/>
            <person name="Woyke T."/>
        </authorList>
    </citation>
    <scope>NUCLEOTIDE SEQUENCE [LARGE SCALE GENOMIC DNA]</scope>
    <source>
        <strain evidence="3">MP5ACTX9</strain>
    </source>
</reference>
<dbReference type="AlphaFoldDB" id="E8X0D5"/>
<dbReference type="eggNOG" id="COG2121">
    <property type="taxonomic scope" value="Bacteria"/>
</dbReference>
<dbReference type="STRING" id="1198114.AciX9_0729"/>
<dbReference type="Proteomes" id="UP000000343">
    <property type="component" value="Chromosome"/>
</dbReference>
<accession>E8X0D5</accession>
<dbReference type="CDD" id="cd07983">
    <property type="entry name" value="LPLAT_DUF374-like"/>
    <property type="match status" value="1"/>
</dbReference>
<evidence type="ECO:0000313" key="2">
    <source>
        <dbReference type="EMBL" id="ADW67799.1"/>
    </source>
</evidence>